<feature type="chain" id="PRO_5016241184" evidence="2">
    <location>
        <begin position="25"/>
        <end position="263"/>
    </location>
</feature>
<evidence type="ECO:0000313" key="4">
    <source>
        <dbReference type="Proteomes" id="UP000250321"/>
    </source>
</evidence>
<feature type="compositionally biased region" description="Polar residues" evidence="1">
    <location>
        <begin position="115"/>
        <end position="130"/>
    </location>
</feature>
<protein>
    <submittedName>
        <fullName evidence="3">Uncharacterized protein</fullName>
    </submittedName>
</protein>
<feature type="signal peptide" evidence="2">
    <location>
        <begin position="1"/>
        <end position="24"/>
    </location>
</feature>
<accession>A0A314ZID2</accession>
<evidence type="ECO:0000256" key="2">
    <source>
        <dbReference type="SAM" id="SignalP"/>
    </source>
</evidence>
<proteinExistence type="predicted"/>
<dbReference type="AlphaFoldDB" id="A0A314ZID2"/>
<feature type="compositionally biased region" description="Pro residues" evidence="1">
    <location>
        <begin position="190"/>
        <end position="215"/>
    </location>
</feature>
<reference evidence="3 4" key="1">
    <citation type="submission" date="2018-02" db="EMBL/GenBank/DDBJ databases">
        <title>Draft genome of wild Prunus yedoensis var. nudiflora.</title>
        <authorList>
            <person name="Baek S."/>
            <person name="Kim J.-H."/>
            <person name="Choi K."/>
            <person name="Kim G.-B."/>
            <person name="Cho A."/>
            <person name="Jang H."/>
            <person name="Shin C.-H."/>
            <person name="Yu H.-J."/>
            <person name="Mun J.-H."/>
        </authorList>
    </citation>
    <scope>NUCLEOTIDE SEQUENCE [LARGE SCALE GENOMIC DNA]</scope>
    <source>
        <strain evidence="4">cv. Jeju island</strain>
        <tissue evidence="3">Leaf</tissue>
    </source>
</reference>
<organism evidence="3 4">
    <name type="scientific">Prunus yedoensis var. nudiflora</name>
    <dbReference type="NCBI Taxonomy" id="2094558"/>
    <lineage>
        <taxon>Eukaryota</taxon>
        <taxon>Viridiplantae</taxon>
        <taxon>Streptophyta</taxon>
        <taxon>Embryophyta</taxon>
        <taxon>Tracheophyta</taxon>
        <taxon>Spermatophyta</taxon>
        <taxon>Magnoliopsida</taxon>
        <taxon>eudicotyledons</taxon>
        <taxon>Gunneridae</taxon>
        <taxon>Pentapetalae</taxon>
        <taxon>rosids</taxon>
        <taxon>fabids</taxon>
        <taxon>Rosales</taxon>
        <taxon>Rosaceae</taxon>
        <taxon>Amygdaloideae</taxon>
        <taxon>Amygdaleae</taxon>
        <taxon>Prunus</taxon>
    </lineage>
</organism>
<feature type="region of interest" description="Disordered" evidence="1">
    <location>
        <begin position="91"/>
        <end position="226"/>
    </location>
</feature>
<dbReference type="OrthoDB" id="1155165at2759"/>
<feature type="compositionally biased region" description="Basic and acidic residues" evidence="1">
    <location>
        <begin position="134"/>
        <end position="152"/>
    </location>
</feature>
<dbReference type="Proteomes" id="UP000250321">
    <property type="component" value="Unassembled WGS sequence"/>
</dbReference>
<name>A0A314ZID2_PRUYE</name>
<feature type="compositionally biased region" description="Pro residues" evidence="1">
    <location>
        <begin position="171"/>
        <end position="181"/>
    </location>
</feature>
<comment type="caution">
    <text evidence="3">The sequence shown here is derived from an EMBL/GenBank/DDBJ whole genome shotgun (WGS) entry which is preliminary data.</text>
</comment>
<keyword evidence="4" id="KW-1185">Reference proteome</keyword>
<dbReference type="EMBL" id="PJQY01001535">
    <property type="protein sequence ID" value="PQQ01726.1"/>
    <property type="molecule type" value="Genomic_DNA"/>
</dbReference>
<evidence type="ECO:0000256" key="1">
    <source>
        <dbReference type="SAM" id="MobiDB-lite"/>
    </source>
</evidence>
<keyword evidence="2" id="KW-0732">Signal</keyword>
<gene>
    <name evidence="3" type="ORF">Pyn_06263</name>
</gene>
<feature type="compositionally biased region" description="Low complexity" evidence="1">
    <location>
        <begin position="95"/>
        <end position="113"/>
    </location>
</feature>
<evidence type="ECO:0000313" key="3">
    <source>
        <dbReference type="EMBL" id="PQQ01726.1"/>
    </source>
</evidence>
<sequence>MKSSCYCLLLFVLVSAASIWGMSAHPLHQLGGNAVVTKINDVSTVRGQDIDEVVSPSTSTATKEDKKIGGRKMGALHKVVRLEKEVKVEVHAVSGRKSNSKTASSSRKSSGGSHEATSIGNGESRQSSSVKGGVDYDHNDEYSAENHVDFRQNPHPGVPLPCARAHAPNFRPNPPASPPRPLHNHLGHPQKPPNPNPSPPHPPILHPNRSPPLPSSPQHTPGLENIKDIGNHGNLYVINALANLQAPIVHWFSSTLTPRGPRL</sequence>